<evidence type="ECO:0000313" key="1">
    <source>
        <dbReference type="EMBL" id="MBB3955937.1"/>
    </source>
</evidence>
<keyword evidence="2" id="KW-1185">Reference proteome</keyword>
<organism evidence="1 2">
    <name type="scientific">Novosphingobium sediminicola</name>
    <dbReference type="NCBI Taxonomy" id="563162"/>
    <lineage>
        <taxon>Bacteria</taxon>
        <taxon>Pseudomonadati</taxon>
        <taxon>Pseudomonadota</taxon>
        <taxon>Alphaproteobacteria</taxon>
        <taxon>Sphingomonadales</taxon>
        <taxon>Sphingomonadaceae</taxon>
        <taxon>Novosphingobium</taxon>
    </lineage>
</organism>
<dbReference type="EMBL" id="JACIDX010000010">
    <property type="protein sequence ID" value="MBB3955937.1"/>
    <property type="molecule type" value="Genomic_DNA"/>
</dbReference>
<gene>
    <name evidence="1" type="ORF">GGR38_002893</name>
</gene>
<dbReference type="AlphaFoldDB" id="A0A7W6CHI7"/>
<reference evidence="1 2" key="1">
    <citation type="submission" date="2020-08" db="EMBL/GenBank/DDBJ databases">
        <title>Genomic Encyclopedia of Type Strains, Phase IV (KMG-IV): sequencing the most valuable type-strain genomes for metagenomic binning, comparative biology and taxonomic classification.</title>
        <authorList>
            <person name="Goeker M."/>
        </authorList>
    </citation>
    <scope>NUCLEOTIDE SEQUENCE [LARGE SCALE GENOMIC DNA]</scope>
    <source>
        <strain evidence="1 2">DSM 27057</strain>
    </source>
</reference>
<sequence>MADRVSLVPARHAHIGAIARRMRAMDAMECRAFGRDPKTALRVGLANSAQAWTALVDGRPEAMFGVVVNSVLTGDAVPWFLGTDEVYRHGRELLAWGPGMVERLHDSSLTLRNLVSVHNSNAIRLLERWGFTVRKEVIVSGGVAFYPFEKVPG</sequence>
<name>A0A7W6CHI7_9SPHN</name>
<comment type="caution">
    <text evidence="1">The sequence shown here is derived from an EMBL/GenBank/DDBJ whole genome shotgun (WGS) entry which is preliminary data.</text>
</comment>
<dbReference type="InterPro" id="IPR016181">
    <property type="entry name" value="Acyl_CoA_acyltransferase"/>
</dbReference>
<dbReference type="RefSeq" id="WP_183626648.1">
    <property type="nucleotide sequence ID" value="NZ_JACIDX010000010.1"/>
</dbReference>
<dbReference type="Proteomes" id="UP000548867">
    <property type="component" value="Unassembled WGS sequence"/>
</dbReference>
<accession>A0A7W6CHI7</accession>
<evidence type="ECO:0000313" key="2">
    <source>
        <dbReference type="Proteomes" id="UP000548867"/>
    </source>
</evidence>
<evidence type="ECO:0008006" key="3">
    <source>
        <dbReference type="Google" id="ProtNLM"/>
    </source>
</evidence>
<dbReference type="Gene3D" id="3.40.630.30">
    <property type="match status" value="1"/>
</dbReference>
<proteinExistence type="predicted"/>
<dbReference type="SUPFAM" id="SSF55729">
    <property type="entry name" value="Acyl-CoA N-acyltransferases (Nat)"/>
    <property type="match status" value="1"/>
</dbReference>
<protein>
    <recommendedName>
        <fullName evidence="3">N-acetyltransferase domain-containing protein</fullName>
    </recommendedName>
</protein>